<dbReference type="AlphaFoldDB" id="A0A6L5BT65"/>
<reference evidence="1 2" key="1">
    <citation type="submission" date="2019-12" db="EMBL/GenBank/DDBJ databases">
        <title>Endophytic bacteria associated with Panax ginseng seedlings.</title>
        <authorList>
            <person name="Park J.M."/>
            <person name="Shin R."/>
            <person name="Jo S.H."/>
        </authorList>
    </citation>
    <scope>NUCLEOTIDE SEQUENCE [LARGE SCALE GENOMIC DNA]</scope>
    <source>
        <strain evidence="1 2">PgKB32</strain>
    </source>
</reference>
<organism evidence="1 2">
    <name type="scientific">Pseudomonas frederiksbergensis</name>
    <dbReference type="NCBI Taxonomy" id="104087"/>
    <lineage>
        <taxon>Bacteria</taxon>
        <taxon>Pseudomonadati</taxon>
        <taxon>Pseudomonadota</taxon>
        <taxon>Gammaproteobacteria</taxon>
        <taxon>Pseudomonadales</taxon>
        <taxon>Pseudomonadaceae</taxon>
        <taxon>Pseudomonas</taxon>
    </lineage>
</organism>
<dbReference type="EMBL" id="JAAAXX010000002">
    <property type="protein sequence ID" value="KAF2391553.1"/>
    <property type="molecule type" value="Genomic_DNA"/>
</dbReference>
<evidence type="ECO:0000313" key="2">
    <source>
        <dbReference type="Proteomes" id="UP000475265"/>
    </source>
</evidence>
<protein>
    <submittedName>
        <fullName evidence="1">Uncharacterized protein</fullName>
    </submittedName>
</protein>
<comment type="caution">
    <text evidence="1">The sequence shown here is derived from an EMBL/GenBank/DDBJ whole genome shotgun (WGS) entry which is preliminary data.</text>
</comment>
<sequence length="34" mass="4062">MDCGEFLKFFFTFRQSDEMSFFWLEVSGLGLWGC</sequence>
<dbReference type="Proteomes" id="UP000475265">
    <property type="component" value="Unassembled WGS sequence"/>
</dbReference>
<evidence type="ECO:0000313" key="1">
    <source>
        <dbReference type="EMBL" id="KAF2391553.1"/>
    </source>
</evidence>
<name>A0A6L5BT65_9PSED</name>
<proteinExistence type="predicted"/>
<accession>A0A6L5BT65</accession>
<gene>
    <name evidence="1" type="ORF">FX983_06038</name>
</gene>